<feature type="non-terminal residue" evidence="1">
    <location>
        <position position="213"/>
    </location>
</feature>
<comment type="caution">
    <text evidence="1">The sequence shown here is derived from an EMBL/GenBank/DDBJ whole genome shotgun (WGS) entry which is preliminary data.</text>
</comment>
<accession>A0ABN9VE77</accession>
<name>A0ABN9VE77_9DINO</name>
<gene>
    <name evidence="1" type="ORF">PCOR1329_LOCUS57261</name>
</gene>
<evidence type="ECO:0000313" key="1">
    <source>
        <dbReference type="EMBL" id="CAK0871416.1"/>
    </source>
</evidence>
<dbReference type="EMBL" id="CAUYUJ010017067">
    <property type="protein sequence ID" value="CAK0871416.1"/>
    <property type="molecule type" value="Genomic_DNA"/>
</dbReference>
<keyword evidence="2" id="KW-1185">Reference proteome</keyword>
<evidence type="ECO:0000313" key="2">
    <source>
        <dbReference type="Proteomes" id="UP001189429"/>
    </source>
</evidence>
<sequence length="213" mass="22587">MPRGFVHEALCPSGEASWHATLAVATHDWSWTKVVAAALQTMDAGPSTRWRAAVPLPLGAEGGEGSSESDLAAAQRELEDFVSEMRSRVTAPVLGATLAQRLERHNAMQEQSAGGFLQALDQARARRADTPAWRARRVTLGTRLRQATPSEKREDQLLAARCKGGCKGSRKGGAGGGKGAGGGLSARVEVRLWPGGAHLSFFRLCVCVCVVCV</sequence>
<reference evidence="1" key="1">
    <citation type="submission" date="2023-10" db="EMBL/GenBank/DDBJ databases">
        <authorList>
            <person name="Chen Y."/>
            <person name="Shah S."/>
            <person name="Dougan E. K."/>
            <person name="Thang M."/>
            <person name="Chan C."/>
        </authorList>
    </citation>
    <scope>NUCLEOTIDE SEQUENCE [LARGE SCALE GENOMIC DNA]</scope>
</reference>
<organism evidence="1 2">
    <name type="scientific">Prorocentrum cordatum</name>
    <dbReference type="NCBI Taxonomy" id="2364126"/>
    <lineage>
        <taxon>Eukaryota</taxon>
        <taxon>Sar</taxon>
        <taxon>Alveolata</taxon>
        <taxon>Dinophyceae</taxon>
        <taxon>Prorocentrales</taxon>
        <taxon>Prorocentraceae</taxon>
        <taxon>Prorocentrum</taxon>
    </lineage>
</organism>
<protein>
    <submittedName>
        <fullName evidence="1">Uncharacterized protein</fullName>
    </submittedName>
</protein>
<proteinExistence type="predicted"/>
<dbReference type="Proteomes" id="UP001189429">
    <property type="component" value="Unassembled WGS sequence"/>
</dbReference>